<dbReference type="Proteomes" id="UP000010552">
    <property type="component" value="Unassembled WGS sequence"/>
</dbReference>
<dbReference type="Gene3D" id="3.30.200.20">
    <property type="entry name" value="Phosphorylase Kinase, domain 1"/>
    <property type="match status" value="1"/>
</dbReference>
<evidence type="ECO:0000256" key="2">
    <source>
        <dbReference type="ARBA" id="ARBA00006529"/>
    </source>
</evidence>
<dbReference type="Pfam" id="PF19039">
    <property type="entry name" value="ASK_PH"/>
    <property type="match status" value="1"/>
</dbReference>
<evidence type="ECO:0000256" key="9">
    <source>
        <dbReference type="ARBA" id="ARBA00022840"/>
    </source>
</evidence>
<evidence type="ECO:0000256" key="5">
    <source>
        <dbReference type="ARBA" id="ARBA00022679"/>
    </source>
</evidence>
<feature type="region of interest" description="Disordered" evidence="15">
    <location>
        <begin position="1170"/>
        <end position="1200"/>
    </location>
</feature>
<feature type="compositionally biased region" description="Low complexity" evidence="15">
    <location>
        <begin position="1184"/>
        <end position="1198"/>
    </location>
</feature>
<dbReference type="Pfam" id="PF20309">
    <property type="entry name" value="DRHyd-ASK"/>
    <property type="match status" value="1"/>
</dbReference>
<dbReference type="GO" id="GO:0004709">
    <property type="term" value="F:MAP kinase kinase kinase activity"/>
    <property type="evidence" value="ECO:0007669"/>
    <property type="project" value="UniProtKB-EC"/>
</dbReference>
<comment type="cofactor">
    <cofactor evidence="1">
        <name>Mg(2+)</name>
        <dbReference type="ChEBI" id="CHEBI:18420"/>
    </cofactor>
</comment>
<sequence length="1329" mass="147220">GECPRGEPLERAGSCWQDPLAEALSRGRSIAAPHGRSCARSRPLSVVYVLTREPQPRVECETGAEAEPLPLRCLRDACAQQPGPRPRPQLRSLPFGTLMLGDTAALDSFYNADVVVLEVSSSLAQPSLFYHLGVRESFSMTNNVLLCSQPDLPDLQALRDCVGSYTLIPYVVTATGQVLCGDAGLLRGLADGLVQAGVGTEALLTPLVGRLARLLEAMPTDSCCGELARLQRRLDSMELLSPDIIMNLLLSYRDVQDYSAIIELVETLQALPTCDVAEQHNVCFHYTFALNRRNRPGDREKALAVLLPLVQCEGSVAPDLYCMCGRIYKDMFFSSSFQDAEYREQAYHWYRKAFDVEPSLHSGINAAVLLIAAGQCFEDSDELQLIGMKLGCLLARKGCVEKMQYYWDVGFYLGAQILVNDPTQVALAAEQLYKLNAPIWYLVSVMETFLLYQHFRPMPEPLEGPPRRAHFWLHFLLQSYQLLKMAGPQGDQCLVLILEMNQVLLPARLEIQGMNPVNTVTLSLLEPETQDVPSQWTYSVTSICGVSASKQDERCCFLYTHSPAQDVQLCFPSIGHCQWFCGLIQALVTNLDSKEAPAEEAEGVGEVLEFDYEYTETGERLVLGKGTYGVVYAGRDRHTRVRIAIKEIPEPDSRFSQHLHEEIALHKRLRHKNIVRYLGSASQGGYLKIFMEEVPGGTCPAGMGMELEVWGVRMEPGRGGEPLGRMNLGVCGWCSLELTDAVQLGDGVWVMAWVCLGRELWAAEMTSDYPCPGSLSSLLRSVWGPLQDNESTISFYTRQILQGLSYLHDNRIVHRDIKGDNVLINTFSGLLKISDFGTSKRLAGITPRTETFTGTLQYMAPEIIDQGPRGYGKAADIWSLGCTVIEMATGRPPFHELGSPQAAMFQVGMYKVHPPMPSSLSAEAQAFLLRTFEPDPHLRASAQALLGHPFLQPGKRSRSPGSPRHALQHSDAPSASPTPSADSTTQSQTFPRPQAPSQHPPSPPKRCLSYGDTSQLRVPEEPGAEEPTSPEESSRLSLLHQESKRRAMLAGVLKQELPTLAENLCLEQEQGSCLGRNHVEQLLHCLGVHIHTPNRKQLAKELRALQGQLRAQGLGPALLHEVLFAFPDAVKQILRRRQIRPHWMFVLDSLLSRAVRAALAVLGPGVEKDIVPPRSEELSKEESQPQQQESPVQQSLLPRDPEQGPQLLMVQLSLLHTETERLRDVLVEKERECQALVQQALQRVNEEAKTCALASEPPGAGAVDQGLVQWLQELNVDSGTIQTKLLSHSFTLHALLTCATRDDLIYTRIRYVLGPPLMTHTYSLMVAIS</sequence>
<dbReference type="eggNOG" id="KOG4279">
    <property type="taxonomic scope" value="Eukaryota"/>
</dbReference>
<dbReference type="FunCoup" id="L5JUU8">
    <property type="interactions" value="31"/>
</dbReference>
<evidence type="ECO:0000313" key="18">
    <source>
        <dbReference type="Proteomes" id="UP000010552"/>
    </source>
</evidence>
<keyword evidence="11" id="KW-0175">Coiled coil</keyword>
<dbReference type="PROSITE" id="PS50011">
    <property type="entry name" value="PROTEIN_KINASE_DOM"/>
    <property type="match status" value="1"/>
</dbReference>
<dbReference type="FunFam" id="3.30.200.20:FF:000067">
    <property type="entry name" value="Mitogen-activated protein kinase kinase kinase 5"/>
    <property type="match status" value="1"/>
</dbReference>
<dbReference type="InterPro" id="IPR025136">
    <property type="entry name" value="MAP3K_TRAF-bd"/>
</dbReference>
<dbReference type="PROSITE" id="PS00107">
    <property type="entry name" value="PROTEIN_KINASE_ATP"/>
    <property type="match status" value="1"/>
</dbReference>
<evidence type="ECO:0000256" key="11">
    <source>
        <dbReference type="ARBA" id="ARBA00023054"/>
    </source>
</evidence>
<keyword evidence="4" id="KW-0723">Serine/threonine-protein kinase</keyword>
<keyword evidence="8 17" id="KW-0418">Kinase</keyword>
<dbReference type="InterPro" id="IPR000719">
    <property type="entry name" value="Prot_kinase_dom"/>
</dbReference>
<feature type="compositionally biased region" description="Basic and acidic residues" evidence="15">
    <location>
        <begin position="1170"/>
        <end position="1183"/>
    </location>
</feature>
<feature type="compositionally biased region" description="Low complexity" evidence="15">
    <location>
        <begin position="970"/>
        <end position="997"/>
    </location>
</feature>
<comment type="catalytic activity">
    <reaction evidence="12">
        <text>L-threonyl-[protein] + ATP = O-phospho-L-threonyl-[protein] + ADP + H(+)</text>
        <dbReference type="Rhea" id="RHEA:46608"/>
        <dbReference type="Rhea" id="RHEA-COMP:11060"/>
        <dbReference type="Rhea" id="RHEA-COMP:11605"/>
        <dbReference type="ChEBI" id="CHEBI:15378"/>
        <dbReference type="ChEBI" id="CHEBI:30013"/>
        <dbReference type="ChEBI" id="CHEBI:30616"/>
        <dbReference type="ChEBI" id="CHEBI:61977"/>
        <dbReference type="ChEBI" id="CHEBI:456216"/>
        <dbReference type="EC" id="2.7.11.25"/>
    </reaction>
</comment>
<keyword evidence="9 14" id="KW-0067">ATP-binding</keyword>
<dbReference type="SMART" id="SM00220">
    <property type="entry name" value="S_TKc"/>
    <property type="match status" value="1"/>
</dbReference>
<feature type="binding site" evidence="14">
    <location>
        <position position="646"/>
    </location>
    <ligand>
        <name>ATP</name>
        <dbReference type="ChEBI" id="CHEBI:30616"/>
    </ligand>
</feature>
<dbReference type="EMBL" id="KB031148">
    <property type="protein sequence ID" value="ELK02078.1"/>
    <property type="molecule type" value="Genomic_DNA"/>
</dbReference>
<dbReference type="STRING" id="9402.L5JUU8"/>
<protein>
    <recommendedName>
        <fullName evidence="3">mitogen-activated protein kinase kinase kinase</fullName>
        <ecNumber evidence="3">2.7.11.25</ecNumber>
    </recommendedName>
</protein>
<keyword evidence="10" id="KW-0460">Magnesium</keyword>
<dbReference type="SUPFAM" id="SSF56112">
    <property type="entry name" value="Protein kinase-like (PK-like)"/>
    <property type="match status" value="2"/>
</dbReference>
<evidence type="ECO:0000256" key="1">
    <source>
        <dbReference type="ARBA" id="ARBA00001946"/>
    </source>
</evidence>
<dbReference type="Pfam" id="PF13281">
    <property type="entry name" value="MAP3K_TRAF_bd"/>
    <property type="match status" value="2"/>
</dbReference>
<dbReference type="InterPro" id="IPR046873">
    <property type="entry name" value="HisK-N-like"/>
</dbReference>
<name>L5JUU8_PTEAL</name>
<dbReference type="FunFam" id="1.10.510.10:FF:000054">
    <property type="entry name" value="Mitogen-activated protein kinase kinase kinase 5"/>
    <property type="match status" value="1"/>
</dbReference>
<evidence type="ECO:0000256" key="4">
    <source>
        <dbReference type="ARBA" id="ARBA00022527"/>
    </source>
</evidence>
<evidence type="ECO:0000256" key="14">
    <source>
        <dbReference type="PROSITE-ProRule" id="PRU10141"/>
    </source>
</evidence>
<evidence type="ECO:0000259" key="16">
    <source>
        <dbReference type="PROSITE" id="PS50011"/>
    </source>
</evidence>
<dbReference type="GO" id="GO:0005524">
    <property type="term" value="F:ATP binding"/>
    <property type="evidence" value="ECO:0007669"/>
    <property type="project" value="UniProtKB-UniRule"/>
</dbReference>
<dbReference type="PROSITE" id="PS00108">
    <property type="entry name" value="PROTEIN_KINASE_ST"/>
    <property type="match status" value="1"/>
</dbReference>
<comment type="similarity">
    <text evidence="2">Belongs to the protein kinase superfamily. STE Ser/Thr protein kinase family. MAP kinase kinase kinase subfamily.</text>
</comment>
<dbReference type="GO" id="GO:0033554">
    <property type="term" value="P:cellular response to stress"/>
    <property type="evidence" value="ECO:0007669"/>
    <property type="project" value="TreeGrafter"/>
</dbReference>
<keyword evidence="18" id="KW-1185">Reference proteome</keyword>
<reference evidence="18" key="1">
    <citation type="journal article" date="2013" name="Science">
        <title>Comparative analysis of bat genomes provides insight into the evolution of flight and immunity.</title>
        <authorList>
            <person name="Zhang G."/>
            <person name="Cowled C."/>
            <person name="Shi Z."/>
            <person name="Huang Z."/>
            <person name="Bishop-Lilly K.A."/>
            <person name="Fang X."/>
            <person name="Wynne J.W."/>
            <person name="Xiong Z."/>
            <person name="Baker M.L."/>
            <person name="Zhao W."/>
            <person name="Tachedjian M."/>
            <person name="Zhu Y."/>
            <person name="Zhou P."/>
            <person name="Jiang X."/>
            <person name="Ng J."/>
            <person name="Yang L."/>
            <person name="Wu L."/>
            <person name="Xiao J."/>
            <person name="Feng Y."/>
            <person name="Chen Y."/>
            <person name="Sun X."/>
            <person name="Zhang Y."/>
            <person name="Marsh G.A."/>
            <person name="Crameri G."/>
            <person name="Broder C.C."/>
            <person name="Frey K.G."/>
            <person name="Wang L.F."/>
            <person name="Wang J."/>
        </authorList>
    </citation>
    <scope>NUCLEOTIDE SEQUENCE [LARGE SCALE GENOMIC DNA]</scope>
</reference>
<dbReference type="EC" id="2.7.11.25" evidence="3"/>
<dbReference type="GO" id="GO:0046872">
    <property type="term" value="F:metal ion binding"/>
    <property type="evidence" value="ECO:0007669"/>
    <property type="project" value="UniProtKB-KW"/>
</dbReference>
<feature type="domain" description="Protein kinase" evidence="16">
    <location>
        <begin position="617"/>
        <end position="951"/>
    </location>
</feature>
<dbReference type="InterPro" id="IPR043969">
    <property type="entry name" value="MAP3K_PH"/>
</dbReference>
<dbReference type="InterPro" id="IPR008271">
    <property type="entry name" value="Ser/Thr_kinase_AS"/>
</dbReference>
<feature type="region of interest" description="Disordered" evidence="15">
    <location>
        <begin position="950"/>
        <end position="1038"/>
    </location>
</feature>
<dbReference type="Gene3D" id="1.10.510.10">
    <property type="entry name" value="Transferase(Phosphotransferase) domain 1"/>
    <property type="match status" value="1"/>
</dbReference>
<evidence type="ECO:0000256" key="8">
    <source>
        <dbReference type="ARBA" id="ARBA00022777"/>
    </source>
</evidence>
<dbReference type="PANTHER" id="PTHR11584:SF391">
    <property type="entry name" value="MITOGEN-ACTIVATED PROTEIN KINASE KINASE KINASE 6"/>
    <property type="match status" value="1"/>
</dbReference>
<comment type="catalytic activity">
    <reaction evidence="13">
        <text>L-seryl-[protein] + ATP = O-phospho-L-seryl-[protein] + ADP + H(+)</text>
        <dbReference type="Rhea" id="RHEA:17989"/>
        <dbReference type="Rhea" id="RHEA-COMP:9863"/>
        <dbReference type="Rhea" id="RHEA-COMP:11604"/>
        <dbReference type="ChEBI" id="CHEBI:15378"/>
        <dbReference type="ChEBI" id="CHEBI:29999"/>
        <dbReference type="ChEBI" id="CHEBI:30616"/>
        <dbReference type="ChEBI" id="CHEBI:83421"/>
        <dbReference type="ChEBI" id="CHEBI:456216"/>
        <dbReference type="EC" id="2.7.11.25"/>
    </reaction>
</comment>
<dbReference type="PANTHER" id="PTHR11584">
    <property type="entry name" value="SERINE/THREONINE PROTEIN KINASE"/>
    <property type="match status" value="1"/>
</dbReference>
<keyword evidence="6" id="KW-0479">Metal-binding</keyword>
<evidence type="ECO:0000256" key="6">
    <source>
        <dbReference type="ARBA" id="ARBA00022723"/>
    </source>
</evidence>
<evidence type="ECO:0000313" key="17">
    <source>
        <dbReference type="EMBL" id="ELK02078.1"/>
    </source>
</evidence>
<evidence type="ECO:0000256" key="12">
    <source>
        <dbReference type="ARBA" id="ARBA00047559"/>
    </source>
</evidence>
<dbReference type="Pfam" id="PF20302">
    <property type="entry name" value="HisK-N-like"/>
    <property type="match status" value="1"/>
</dbReference>
<keyword evidence="7 14" id="KW-0547">Nucleotide-binding</keyword>
<gene>
    <name evidence="17" type="ORF">PAL_GLEAN10015083</name>
</gene>
<dbReference type="InterPro" id="IPR017441">
    <property type="entry name" value="Protein_kinase_ATP_BS"/>
</dbReference>
<dbReference type="InParanoid" id="L5JUU8"/>
<dbReference type="InterPro" id="IPR046872">
    <property type="entry name" value="DRHyd-ASK"/>
</dbReference>
<evidence type="ECO:0000256" key="10">
    <source>
        <dbReference type="ARBA" id="ARBA00022842"/>
    </source>
</evidence>
<dbReference type="Pfam" id="PF00069">
    <property type="entry name" value="Pkinase"/>
    <property type="match status" value="2"/>
</dbReference>
<evidence type="ECO:0000256" key="3">
    <source>
        <dbReference type="ARBA" id="ARBA00012406"/>
    </source>
</evidence>
<proteinExistence type="inferred from homology"/>
<evidence type="ECO:0000256" key="15">
    <source>
        <dbReference type="SAM" id="MobiDB-lite"/>
    </source>
</evidence>
<feature type="non-terminal residue" evidence="17">
    <location>
        <position position="1"/>
    </location>
</feature>
<accession>L5JUU8</accession>
<evidence type="ECO:0000256" key="7">
    <source>
        <dbReference type="ARBA" id="ARBA00022741"/>
    </source>
</evidence>
<organism evidence="17 18">
    <name type="scientific">Pteropus alecto</name>
    <name type="common">Black flying fox</name>
    <dbReference type="NCBI Taxonomy" id="9402"/>
    <lineage>
        <taxon>Eukaryota</taxon>
        <taxon>Metazoa</taxon>
        <taxon>Chordata</taxon>
        <taxon>Craniata</taxon>
        <taxon>Vertebrata</taxon>
        <taxon>Euteleostomi</taxon>
        <taxon>Mammalia</taxon>
        <taxon>Eutheria</taxon>
        <taxon>Laurasiatheria</taxon>
        <taxon>Chiroptera</taxon>
        <taxon>Yinpterochiroptera</taxon>
        <taxon>Pteropodoidea</taxon>
        <taxon>Pteropodidae</taxon>
        <taxon>Pteropodinae</taxon>
        <taxon>Pteropus</taxon>
    </lineage>
</organism>
<evidence type="ECO:0000256" key="13">
    <source>
        <dbReference type="ARBA" id="ARBA00048329"/>
    </source>
</evidence>
<keyword evidence="5" id="KW-0808">Transferase</keyword>
<dbReference type="InterPro" id="IPR011009">
    <property type="entry name" value="Kinase-like_dom_sf"/>
</dbReference>